<keyword evidence="1" id="KW-0433">Leucine-rich repeat</keyword>
<organism evidence="5 6">
    <name type="scientific">Nelumbo nucifera</name>
    <name type="common">Sacred lotus</name>
    <dbReference type="NCBI Taxonomy" id="4432"/>
    <lineage>
        <taxon>Eukaryota</taxon>
        <taxon>Viridiplantae</taxon>
        <taxon>Streptophyta</taxon>
        <taxon>Embryophyta</taxon>
        <taxon>Tracheophyta</taxon>
        <taxon>Spermatophyta</taxon>
        <taxon>Magnoliopsida</taxon>
        <taxon>Proteales</taxon>
        <taxon>Nelumbonaceae</taxon>
        <taxon>Nelumbo</taxon>
    </lineage>
</organism>
<feature type="domain" description="Disease resistance R13L4/SHOC-2-like LRR" evidence="3">
    <location>
        <begin position="86"/>
        <end position="181"/>
    </location>
</feature>
<dbReference type="eggNOG" id="KOG4658">
    <property type="taxonomic scope" value="Eukaryota"/>
</dbReference>
<dbReference type="InterPro" id="IPR055414">
    <property type="entry name" value="LRR_R13L4/SHOC2-like"/>
</dbReference>
<dbReference type="RefSeq" id="XP_010279027.1">
    <property type="nucleotide sequence ID" value="XM_010280725.1"/>
</dbReference>
<dbReference type="Pfam" id="PF25019">
    <property type="entry name" value="LRR_R13L1-DRL21"/>
    <property type="match status" value="1"/>
</dbReference>
<dbReference type="Pfam" id="PF00560">
    <property type="entry name" value="LRR_1"/>
    <property type="match status" value="1"/>
</dbReference>
<evidence type="ECO:0000259" key="3">
    <source>
        <dbReference type="Pfam" id="PF23598"/>
    </source>
</evidence>
<dbReference type="InterPro" id="IPR032675">
    <property type="entry name" value="LRR_dom_sf"/>
</dbReference>
<dbReference type="InterPro" id="IPR056789">
    <property type="entry name" value="LRR_R13L1-DRL21"/>
</dbReference>
<dbReference type="PANTHER" id="PTHR47186:SF3">
    <property type="entry name" value="OS09G0267800 PROTEIN"/>
    <property type="match status" value="1"/>
</dbReference>
<dbReference type="Gene3D" id="3.80.10.10">
    <property type="entry name" value="Ribonuclease Inhibitor"/>
    <property type="match status" value="1"/>
</dbReference>
<dbReference type="InterPro" id="IPR003591">
    <property type="entry name" value="Leu-rich_rpt_typical-subtyp"/>
</dbReference>
<evidence type="ECO:0000313" key="5">
    <source>
        <dbReference type="Proteomes" id="UP000189703"/>
    </source>
</evidence>
<sequence length="419" mass="47593">MFQEAKEDEEGNIVSCKMHDLVHDLAQSVAGVECFRIERARDEEVAQPPTITIPEGVRHVALLDHGGYNSTNGIEFWSQLKLSNKVRTLVHLSHDYYFGRFPIERLMSLRVLDLHEKTVESLQISSIGELKHLRYLDLSYNLDIETLPTSITKLQNLQTMKVRNCEVEKLPEDIGNMKSLRLVDLSWNWTIKALPASTTKLENLHTLNLSSCHLEELPEDIGKLENLHTLGLGDCILENFPVYLRTLTKIKRIKGLGLPAKHIKELHGLHQHLSGTLSIGRVEQMRDGKEANLKEMPYLSGLELIWNNSTYGKEIDDNKAVEGEENVLEGLQPHPNLKELKLRGYGGMKFASWMIKSSLLPNLVTIVLEDCPRCESLEFSGPLPSLEALWLSKFISLKSITRSIDDSWHMAHVERATKL</sequence>
<evidence type="ECO:0000313" key="6">
    <source>
        <dbReference type="RefSeq" id="XP_010279027.1"/>
    </source>
</evidence>
<evidence type="ECO:0000256" key="2">
    <source>
        <dbReference type="ARBA" id="ARBA00022737"/>
    </source>
</evidence>
<dbReference type="STRING" id="4432.A0A1U8BCE5"/>
<dbReference type="SUPFAM" id="SSF52058">
    <property type="entry name" value="L domain-like"/>
    <property type="match status" value="1"/>
</dbReference>
<dbReference type="GeneID" id="104613040"/>
<evidence type="ECO:0000256" key="1">
    <source>
        <dbReference type="ARBA" id="ARBA00022614"/>
    </source>
</evidence>
<dbReference type="PANTHER" id="PTHR47186">
    <property type="entry name" value="LEUCINE-RICH REPEAT-CONTAINING PROTEIN 57"/>
    <property type="match status" value="1"/>
</dbReference>
<gene>
    <name evidence="6" type="primary">LOC104613040</name>
</gene>
<feature type="domain" description="R13L1/DRL21-like LRR repeat region" evidence="4">
    <location>
        <begin position="263"/>
        <end position="393"/>
    </location>
</feature>
<dbReference type="AlphaFoldDB" id="A0A1U8BCE5"/>
<name>A0A1U8BCE5_NELNU</name>
<evidence type="ECO:0000259" key="4">
    <source>
        <dbReference type="Pfam" id="PF25019"/>
    </source>
</evidence>
<protein>
    <submittedName>
        <fullName evidence="6">Disease resistance protein RGA1</fullName>
    </submittedName>
</protein>
<keyword evidence="2" id="KW-0677">Repeat</keyword>
<dbReference type="InParanoid" id="A0A1U8BCE5"/>
<proteinExistence type="predicted"/>
<keyword evidence="5" id="KW-1185">Reference proteome</keyword>
<dbReference type="InterPro" id="IPR001611">
    <property type="entry name" value="Leu-rich_rpt"/>
</dbReference>
<dbReference type="KEGG" id="nnu:104613040"/>
<dbReference type="OMA" id="SIDDSWH"/>
<dbReference type="Proteomes" id="UP000189703">
    <property type="component" value="Unplaced"/>
</dbReference>
<accession>A0A1U8BCE5</accession>
<dbReference type="Pfam" id="PF23598">
    <property type="entry name" value="LRR_14"/>
    <property type="match status" value="1"/>
</dbReference>
<dbReference type="SMART" id="SM00369">
    <property type="entry name" value="LRR_TYP"/>
    <property type="match status" value="3"/>
</dbReference>
<reference evidence="6" key="1">
    <citation type="submission" date="2025-08" db="UniProtKB">
        <authorList>
            <consortium name="RefSeq"/>
        </authorList>
    </citation>
    <scope>IDENTIFICATION</scope>
</reference>
<dbReference type="OrthoDB" id="5279713at2759"/>